<dbReference type="EMBL" id="FNEE01000002">
    <property type="protein sequence ID" value="SDI50033.1"/>
    <property type="molecule type" value="Genomic_DNA"/>
</dbReference>
<evidence type="ECO:0000313" key="1">
    <source>
        <dbReference type="EMBL" id="SDI50033.1"/>
    </source>
</evidence>
<organism evidence="1 2">
    <name type="scientific">Mesorhizobium muleiense</name>
    <dbReference type="NCBI Taxonomy" id="1004279"/>
    <lineage>
        <taxon>Bacteria</taxon>
        <taxon>Pseudomonadati</taxon>
        <taxon>Pseudomonadota</taxon>
        <taxon>Alphaproteobacteria</taxon>
        <taxon>Hyphomicrobiales</taxon>
        <taxon>Phyllobacteriaceae</taxon>
        <taxon>Mesorhizobium</taxon>
    </lineage>
</organism>
<name>A0A1G8L2Y1_9HYPH</name>
<keyword evidence="2" id="KW-1185">Reference proteome</keyword>
<protein>
    <submittedName>
        <fullName evidence="1">Uncharacterized protein</fullName>
    </submittedName>
</protein>
<proteinExistence type="predicted"/>
<dbReference type="AlphaFoldDB" id="A0A1G8L2Y1"/>
<sequence>MAIVAIFRNITTKERELLDELRSLRLSKGAEKAH</sequence>
<gene>
    <name evidence="1" type="ORF">SAMN05428953_102123</name>
</gene>
<evidence type="ECO:0000313" key="2">
    <source>
        <dbReference type="Proteomes" id="UP000198894"/>
    </source>
</evidence>
<dbReference type="Proteomes" id="UP000198894">
    <property type="component" value="Unassembled WGS sequence"/>
</dbReference>
<reference evidence="2" key="1">
    <citation type="submission" date="2016-10" db="EMBL/GenBank/DDBJ databases">
        <authorList>
            <person name="Varghese N."/>
            <person name="Submissions S."/>
        </authorList>
    </citation>
    <scope>NUCLEOTIDE SEQUENCE [LARGE SCALE GENOMIC DNA]</scope>
    <source>
        <strain evidence="2">CGMCC 1.11022</strain>
    </source>
</reference>
<accession>A0A1G8L2Y1</accession>